<name>A7RQA5_NEMVE</name>
<evidence type="ECO:0000256" key="4">
    <source>
        <dbReference type="ARBA" id="ARBA00022989"/>
    </source>
</evidence>
<evidence type="ECO:0000313" key="9">
    <source>
        <dbReference type="Proteomes" id="UP000001593"/>
    </source>
</evidence>
<dbReference type="InterPro" id="IPR004299">
    <property type="entry name" value="MBOAT_fam"/>
</dbReference>
<keyword evidence="6" id="KW-0012">Acyltransferase</keyword>
<organism evidence="8 9">
    <name type="scientific">Nematostella vectensis</name>
    <name type="common">Starlet sea anemone</name>
    <dbReference type="NCBI Taxonomy" id="45351"/>
    <lineage>
        <taxon>Eukaryota</taxon>
        <taxon>Metazoa</taxon>
        <taxon>Cnidaria</taxon>
        <taxon>Anthozoa</taxon>
        <taxon>Hexacorallia</taxon>
        <taxon>Actiniaria</taxon>
        <taxon>Edwardsiidae</taxon>
        <taxon>Nematostella</taxon>
    </lineage>
</organism>
<evidence type="ECO:0000313" key="8">
    <source>
        <dbReference type="EMBL" id="EDO46261.1"/>
    </source>
</evidence>
<gene>
    <name evidence="8" type="ORF">NEMVEDRAFT_v1g200512</name>
</gene>
<evidence type="ECO:0000256" key="1">
    <source>
        <dbReference type="ARBA" id="ARBA00004141"/>
    </source>
</evidence>
<dbReference type="GO" id="GO:0030258">
    <property type="term" value="P:lipid modification"/>
    <property type="evidence" value="ECO:0000318"/>
    <property type="project" value="GO_Central"/>
</dbReference>
<feature type="transmembrane region" description="Helical" evidence="7">
    <location>
        <begin position="307"/>
        <end position="328"/>
    </location>
</feature>
<sequence length="447" mass="50752">MRRPHVGFSCDVDVYRKRPAYLVGCLCAVLCADVGSGLKNRAQDTRSEIPGTPGTTIVVTLNWDTGFRRLMIMFQKLTYVAFSLHDGCGREDKNLTQSQKKEKITDIPSFLEYLAYMFHYNMVLVGPTCTLREYRDFITGQSLRQPITGCETAAGKRFLVAMAIVLGFIVGSPSFPVKRNVGESGMKRIFSLNIMPGGLYEKGGGQDAEFIASSSLLYRIFYAWLSCFILRLKYYFVFTIGEVGVIISGQGFNGYDVRGRPRHDAIRYVNILKVETDGQARGWIDLACVVYDRVPLHKQALTFMTSLIWHGFYPGYFAAAAFAYLYLVTGKAVRRHFGHVYEGLNVPAYVTLLALNIAVCCLMNTHYCAPFVLLRFDFCCRYYRSVLFFGEIMCLSTLLLVSITGKKTKRDEWTDGKLNHKFEKHDNNGFNNNMRLKHRASRHKENS</sequence>
<dbReference type="InParanoid" id="A7RQA5"/>
<keyword evidence="5 7" id="KW-0472">Membrane</keyword>
<feature type="transmembrane region" description="Helical" evidence="7">
    <location>
        <begin position="210"/>
        <end position="230"/>
    </location>
</feature>
<keyword evidence="4 7" id="KW-1133">Transmembrane helix</keyword>
<evidence type="ECO:0000256" key="2">
    <source>
        <dbReference type="ARBA" id="ARBA00022679"/>
    </source>
</evidence>
<accession>A7RQA5</accession>
<dbReference type="HOGENOM" id="CLU_612960_0_0_1"/>
<dbReference type="PANTHER" id="PTHR13906">
    <property type="entry name" value="PORCUPINE"/>
    <property type="match status" value="1"/>
</dbReference>
<evidence type="ECO:0000256" key="5">
    <source>
        <dbReference type="ARBA" id="ARBA00023136"/>
    </source>
</evidence>
<dbReference type="GO" id="GO:0016020">
    <property type="term" value="C:membrane"/>
    <property type="evidence" value="ECO:0000318"/>
    <property type="project" value="GO_Central"/>
</dbReference>
<dbReference type="STRING" id="45351.A7RQA5"/>
<keyword evidence="3 7" id="KW-0812">Transmembrane</keyword>
<dbReference type="Pfam" id="PF03062">
    <property type="entry name" value="MBOAT"/>
    <property type="match status" value="1"/>
</dbReference>
<feature type="transmembrane region" description="Helical" evidence="7">
    <location>
        <begin position="386"/>
        <end position="405"/>
    </location>
</feature>
<dbReference type="eggNOG" id="KOG2704">
    <property type="taxonomic scope" value="Eukaryota"/>
</dbReference>
<proteinExistence type="predicted"/>
<comment type="subcellular location">
    <subcellularLocation>
        <location evidence="1">Membrane</location>
        <topology evidence="1">Multi-pass membrane protein</topology>
    </subcellularLocation>
</comment>
<feature type="transmembrane region" description="Helical" evidence="7">
    <location>
        <begin position="158"/>
        <end position="177"/>
    </location>
</feature>
<feature type="transmembrane region" description="Helical" evidence="7">
    <location>
        <begin position="348"/>
        <end position="374"/>
    </location>
</feature>
<dbReference type="PhylomeDB" id="A7RQA5"/>
<dbReference type="Proteomes" id="UP000001593">
    <property type="component" value="Unassembled WGS sequence"/>
</dbReference>
<protein>
    <submittedName>
        <fullName evidence="8">Uncharacterized protein</fullName>
    </submittedName>
</protein>
<dbReference type="EMBL" id="DS469528">
    <property type="protein sequence ID" value="EDO46261.1"/>
    <property type="molecule type" value="Genomic_DNA"/>
</dbReference>
<dbReference type="GO" id="GO:0016746">
    <property type="term" value="F:acyltransferase activity"/>
    <property type="evidence" value="ECO:0000318"/>
    <property type="project" value="GO_Central"/>
</dbReference>
<dbReference type="AlphaFoldDB" id="A7RQA5"/>
<evidence type="ECO:0000256" key="7">
    <source>
        <dbReference type="SAM" id="Phobius"/>
    </source>
</evidence>
<keyword evidence="9" id="KW-1185">Reference proteome</keyword>
<evidence type="ECO:0000256" key="3">
    <source>
        <dbReference type="ARBA" id="ARBA00022692"/>
    </source>
</evidence>
<dbReference type="InterPro" id="IPR049941">
    <property type="entry name" value="LPLAT_7/PORCN-like"/>
</dbReference>
<dbReference type="PANTHER" id="PTHR13906:SF4">
    <property type="entry name" value="LYSOPHOSPHOLIPID ACYLTRANSFERASE 6"/>
    <property type="match status" value="1"/>
</dbReference>
<evidence type="ECO:0000256" key="6">
    <source>
        <dbReference type="ARBA" id="ARBA00023315"/>
    </source>
</evidence>
<reference evidence="8 9" key="1">
    <citation type="journal article" date="2007" name="Science">
        <title>Sea anemone genome reveals ancestral eumetazoan gene repertoire and genomic organization.</title>
        <authorList>
            <person name="Putnam N.H."/>
            <person name="Srivastava M."/>
            <person name="Hellsten U."/>
            <person name="Dirks B."/>
            <person name="Chapman J."/>
            <person name="Salamov A."/>
            <person name="Terry A."/>
            <person name="Shapiro H."/>
            <person name="Lindquist E."/>
            <person name="Kapitonov V.V."/>
            <person name="Jurka J."/>
            <person name="Genikhovich G."/>
            <person name="Grigoriev I.V."/>
            <person name="Lucas S.M."/>
            <person name="Steele R.E."/>
            <person name="Finnerty J.R."/>
            <person name="Technau U."/>
            <person name="Martindale M.Q."/>
            <person name="Rokhsar D.S."/>
        </authorList>
    </citation>
    <scope>NUCLEOTIDE SEQUENCE [LARGE SCALE GENOMIC DNA]</scope>
    <source>
        <strain evidence="9">CH2 X CH6</strain>
    </source>
</reference>
<keyword evidence="2" id="KW-0808">Transferase</keyword>